<accession>A0A099KV77</accession>
<dbReference type="EMBL" id="JQEC01000021">
    <property type="protein sequence ID" value="KGJ93767.1"/>
    <property type="molecule type" value="Genomic_DNA"/>
</dbReference>
<gene>
    <name evidence="1" type="ORF">GAB14E_2322</name>
</gene>
<organism evidence="1 2">
    <name type="scientific">Colwellia psychrerythraea</name>
    <name type="common">Vibrio psychroerythus</name>
    <dbReference type="NCBI Taxonomy" id="28229"/>
    <lineage>
        <taxon>Bacteria</taxon>
        <taxon>Pseudomonadati</taxon>
        <taxon>Pseudomonadota</taxon>
        <taxon>Gammaproteobacteria</taxon>
        <taxon>Alteromonadales</taxon>
        <taxon>Colwelliaceae</taxon>
        <taxon>Colwellia</taxon>
    </lineage>
</organism>
<protein>
    <submittedName>
        <fullName evidence="1">Uncharacterized protein</fullName>
    </submittedName>
</protein>
<dbReference type="RefSeq" id="WP_033082010.1">
    <property type="nucleotide sequence ID" value="NZ_JQEC01000021.1"/>
</dbReference>
<evidence type="ECO:0000313" key="2">
    <source>
        <dbReference type="Proteomes" id="UP000029868"/>
    </source>
</evidence>
<proteinExistence type="predicted"/>
<reference evidence="1 2" key="1">
    <citation type="submission" date="2014-08" db="EMBL/GenBank/DDBJ databases">
        <title>Genomic and Phenotypic Diversity of Colwellia psychrerythraea strains from Disparate Marine Basins.</title>
        <authorList>
            <person name="Techtmann S.M."/>
            <person name="Stelling S.C."/>
            <person name="Utturkar S.M."/>
            <person name="Alshibli N."/>
            <person name="Harris A."/>
            <person name="Brown S.D."/>
            <person name="Hazen T.C."/>
        </authorList>
    </citation>
    <scope>NUCLEOTIDE SEQUENCE [LARGE SCALE GENOMIC DNA]</scope>
    <source>
        <strain evidence="1 2">GAB14E</strain>
    </source>
</reference>
<dbReference type="Proteomes" id="UP000029868">
    <property type="component" value="Unassembled WGS sequence"/>
</dbReference>
<name>A0A099KV77_COLPS</name>
<evidence type="ECO:0000313" key="1">
    <source>
        <dbReference type="EMBL" id="KGJ93767.1"/>
    </source>
</evidence>
<comment type="caution">
    <text evidence="1">The sequence shown here is derived from an EMBL/GenBank/DDBJ whole genome shotgun (WGS) entry which is preliminary data.</text>
</comment>
<dbReference type="AlphaFoldDB" id="A0A099KV77"/>
<sequence length="209" mass="23430">MIKILVQNNTLSKRRFILYQTNSTDANINSYVWDSRTLDNGGSWMLEFPLSFSVAGRIQESGNANYTETSEAAAQEGEQWQLIRNTPQEPLTIVQKDNKPIGNEVEITYVSGAGKVNALLLKSSKAVVGKYLNLHSLVGFKLNNSFFIAISEDMKRGDVIVINELMAKHEVDTTNNKWVDRYEVTATENTTTSEITIVSQEKIIQPLIV</sequence>
<dbReference type="PATRIC" id="fig|28229.3.peg.1946"/>